<reference evidence="1" key="1">
    <citation type="submission" date="2019-05" db="EMBL/GenBank/DDBJ databases">
        <title>The de novo reference genome and transcriptome assemblies of the wild tomato species Solanum chilense.</title>
        <authorList>
            <person name="Stam R."/>
            <person name="Nosenko T."/>
            <person name="Hoerger A.C."/>
            <person name="Stephan W."/>
            <person name="Seidel M.A."/>
            <person name="Kuhn J.M.M."/>
            <person name="Haberer G."/>
            <person name="Tellier A."/>
        </authorList>
    </citation>
    <scope>NUCLEOTIDE SEQUENCE</scope>
    <source>
        <tissue evidence="1">Mature leaves</tissue>
    </source>
</reference>
<comment type="caution">
    <text evidence="1">The sequence shown here is derived from an EMBL/GenBank/DDBJ whole genome shotgun (WGS) entry which is preliminary data.</text>
</comment>
<proteinExistence type="predicted"/>
<organism evidence="1">
    <name type="scientific">Solanum chilense</name>
    <name type="common">Tomato</name>
    <name type="synonym">Lycopersicon chilense</name>
    <dbReference type="NCBI Taxonomy" id="4083"/>
    <lineage>
        <taxon>Eukaryota</taxon>
        <taxon>Viridiplantae</taxon>
        <taxon>Streptophyta</taxon>
        <taxon>Embryophyta</taxon>
        <taxon>Tracheophyta</taxon>
        <taxon>Spermatophyta</taxon>
        <taxon>Magnoliopsida</taxon>
        <taxon>eudicotyledons</taxon>
        <taxon>Gunneridae</taxon>
        <taxon>Pentapetalae</taxon>
        <taxon>asterids</taxon>
        <taxon>lamiids</taxon>
        <taxon>Solanales</taxon>
        <taxon>Solanaceae</taxon>
        <taxon>Solanoideae</taxon>
        <taxon>Solaneae</taxon>
        <taxon>Solanum</taxon>
        <taxon>Solanum subgen. Lycopersicon</taxon>
    </lineage>
</organism>
<evidence type="ECO:0000313" key="1">
    <source>
        <dbReference type="EMBL" id="TMW82076.1"/>
    </source>
</evidence>
<dbReference type="AlphaFoldDB" id="A0A6N2AIH2"/>
<gene>
    <name evidence="1" type="ORF">EJD97_006881</name>
</gene>
<protein>
    <submittedName>
        <fullName evidence="1">Uncharacterized protein</fullName>
    </submittedName>
</protein>
<sequence>MLKQIVNRVSGVSPVNLWRWRQLYYYNDHRDVGKGVVGAPVCEDMMKPQIKVEISDKMRKWMEDYFKGGVPCISLVAYNPNAKTIIDGKTGKIVVGGGEDRKPFFHRPSVRLPYCRILDGAITTALKDHEVKKTNLSDHSKNAVDA</sequence>
<name>A0A6N2AIH2_SOLCI</name>
<dbReference type="EMBL" id="RXGB01019920">
    <property type="protein sequence ID" value="TMW82076.1"/>
    <property type="molecule type" value="Genomic_DNA"/>
</dbReference>
<accession>A0A6N2AIH2</accession>